<dbReference type="Proteomes" id="UP001370490">
    <property type="component" value="Unassembled WGS sequence"/>
</dbReference>
<dbReference type="AlphaFoldDB" id="A0AAN8YU27"/>
<evidence type="ECO:0000313" key="2">
    <source>
        <dbReference type="Proteomes" id="UP001370490"/>
    </source>
</evidence>
<reference evidence="1 2" key="1">
    <citation type="submission" date="2023-12" db="EMBL/GenBank/DDBJ databases">
        <title>A high-quality genome assembly for Dillenia turbinata (Dilleniales).</title>
        <authorList>
            <person name="Chanderbali A."/>
        </authorList>
    </citation>
    <scope>NUCLEOTIDE SEQUENCE [LARGE SCALE GENOMIC DNA]</scope>
    <source>
        <strain evidence="1">LSX21</strain>
        <tissue evidence="1">Leaf</tissue>
    </source>
</reference>
<protein>
    <submittedName>
        <fullName evidence="1">Uncharacterized protein</fullName>
    </submittedName>
</protein>
<organism evidence="1 2">
    <name type="scientific">Dillenia turbinata</name>
    <dbReference type="NCBI Taxonomy" id="194707"/>
    <lineage>
        <taxon>Eukaryota</taxon>
        <taxon>Viridiplantae</taxon>
        <taxon>Streptophyta</taxon>
        <taxon>Embryophyta</taxon>
        <taxon>Tracheophyta</taxon>
        <taxon>Spermatophyta</taxon>
        <taxon>Magnoliopsida</taxon>
        <taxon>eudicotyledons</taxon>
        <taxon>Gunneridae</taxon>
        <taxon>Pentapetalae</taxon>
        <taxon>Dilleniales</taxon>
        <taxon>Dilleniaceae</taxon>
        <taxon>Dillenia</taxon>
    </lineage>
</organism>
<dbReference type="SUPFAM" id="SSF51430">
    <property type="entry name" value="NAD(P)-linked oxidoreductase"/>
    <property type="match status" value="1"/>
</dbReference>
<proteinExistence type="predicted"/>
<accession>A0AAN8YU27</accession>
<comment type="caution">
    <text evidence="1">The sequence shown here is derived from an EMBL/GenBank/DDBJ whole genome shotgun (WGS) entry which is preliminary data.</text>
</comment>
<name>A0AAN8YU27_9MAGN</name>
<gene>
    <name evidence="1" type="ORF">RJ641_020386</name>
</gene>
<keyword evidence="2" id="KW-1185">Reference proteome</keyword>
<dbReference type="EMBL" id="JBAMMX010000025">
    <property type="protein sequence ID" value="KAK6915269.1"/>
    <property type="molecule type" value="Genomic_DNA"/>
</dbReference>
<dbReference type="InterPro" id="IPR036812">
    <property type="entry name" value="NAD(P)_OxRdtase_dom_sf"/>
</dbReference>
<evidence type="ECO:0000313" key="1">
    <source>
        <dbReference type="EMBL" id="KAK6915269.1"/>
    </source>
</evidence>
<sequence>METEQEVFMVLPYNDKSLRFPLPPTLVNSRRNVEENVSKLGFGCMSLTRFSTQLGPIRKAIKQLPRDQIQLATKFGIVGIGPTGGTNKGNYGKTP</sequence>